<name>A0AAN9E4W6_CROPI</name>
<sequence length="142" mass="15965">MISKSSSFICLRQSLWAPLSSSINQHLLLLLFQSPSSPHPTCHRCSAKDHRSCPYLAISDHHHPHGLTQGKTTARPWPSLAVARVRSLFPPHQMLATICCFFKGSRRNLNIYEKLEGAKVRMQLLQVDLMEEGSFDKASSIV</sequence>
<evidence type="ECO:0000313" key="2">
    <source>
        <dbReference type="Proteomes" id="UP001372338"/>
    </source>
</evidence>
<comment type="caution">
    <text evidence="1">The sequence shown here is derived from an EMBL/GenBank/DDBJ whole genome shotgun (WGS) entry which is preliminary data.</text>
</comment>
<reference evidence="1 2" key="1">
    <citation type="submission" date="2024-01" db="EMBL/GenBank/DDBJ databases">
        <title>The genomes of 5 underutilized Papilionoideae crops provide insights into root nodulation and disease resistanc.</title>
        <authorList>
            <person name="Yuan L."/>
        </authorList>
    </citation>
    <scope>NUCLEOTIDE SEQUENCE [LARGE SCALE GENOMIC DNA]</scope>
    <source>
        <strain evidence="1">ZHUSHIDOU_FW_LH</strain>
        <tissue evidence="1">Leaf</tissue>
    </source>
</reference>
<keyword evidence="2" id="KW-1185">Reference proteome</keyword>
<proteinExistence type="predicted"/>
<protein>
    <submittedName>
        <fullName evidence="1">Uncharacterized protein</fullName>
    </submittedName>
</protein>
<accession>A0AAN9E4W6</accession>
<dbReference type="Proteomes" id="UP001372338">
    <property type="component" value="Unassembled WGS sequence"/>
</dbReference>
<organism evidence="1 2">
    <name type="scientific">Crotalaria pallida</name>
    <name type="common">Smooth rattlebox</name>
    <name type="synonym">Crotalaria striata</name>
    <dbReference type="NCBI Taxonomy" id="3830"/>
    <lineage>
        <taxon>Eukaryota</taxon>
        <taxon>Viridiplantae</taxon>
        <taxon>Streptophyta</taxon>
        <taxon>Embryophyta</taxon>
        <taxon>Tracheophyta</taxon>
        <taxon>Spermatophyta</taxon>
        <taxon>Magnoliopsida</taxon>
        <taxon>eudicotyledons</taxon>
        <taxon>Gunneridae</taxon>
        <taxon>Pentapetalae</taxon>
        <taxon>rosids</taxon>
        <taxon>fabids</taxon>
        <taxon>Fabales</taxon>
        <taxon>Fabaceae</taxon>
        <taxon>Papilionoideae</taxon>
        <taxon>50 kb inversion clade</taxon>
        <taxon>genistoids sensu lato</taxon>
        <taxon>core genistoids</taxon>
        <taxon>Crotalarieae</taxon>
        <taxon>Crotalaria</taxon>
    </lineage>
</organism>
<evidence type="ECO:0000313" key="1">
    <source>
        <dbReference type="EMBL" id="KAK7246484.1"/>
    </source>
</evidence>
<gene>
    <name evidence="1" type="ORF">RIF29_41352</name>
</gene>
<dbReference type="AlphaFoldDB" id="A0AAN9E4W6"/>
<dbReference type="EMBL" id="JAYWIO010000008">
    <property type="protein sequence ID" value="KAK7246484.1"/>
    <property type="molecule type" value="Genomic_DNA"/>
</dbReference>